<gene>
    <name evidence="1" type="ORF">GCM10017786_06770</name>
</gene>
<sequence length="83" mass="9315">MRLMTRRSTPFTAPAEGVWTEEVGTITGALELRTTCDGNGDLVAHVRYSGALDWYTVRGGRARLHDVRDHDPVHTLLVNVLRR</sequence>
<proteinExistence type="predicted"/>
<organism evidence="1 2">
    <name type="scientific">Amycolatopsis deserti</name>
    <dbReference type="NCBI Taxonomy" id="185696"/>
    <lineage>
        <taxon>Bacteria</taxon>
        <taxon>Bacillati</taxon>
        <taxon>Actinomycetota</taxon>
        <taxon>Actinomycetes</taxon>
        <taxon>Pseudonocardiales</taxon>
        <taxon>Pseudonocardiaceae</taxon>
        <taxon>Amycolatopsis</taxon>
    </lineage>
</organism>
<comment type="caution">
    <text evidence="1">The sequence shown here is derived from an EMBL/GenBank/DDBJ whole genome shotgun (WGS) entry which is preliminary data.</text>
</comment>
<dbReference type="Proteomes" id="UP000605897">
    <property type="component" value="Unassembled WGS sequence"/>
</dbReference>
<evidence type="ECO:0000313" key="2">
    <source>
        <dbReference type="Proteomes" id="UP000605897"/>
    </source>
</evidence>
<protein>
    <submittedName>
        <fullName evidence="1">Uncharacterized protein</fullName>
    </submittedName>
</protein>
<accession>A0ABQ3IGL3</accession>
<dbReference type="RefSeq" id="WP_373300380.1">
    <property type="nucleotide sequence ID" value="NZ_BNAU01000001.1"/>
</dbReference>
<reference evidence="2" key="1">
    <citation type="journal article" date="2019" name="Int. J. Syst. Evol. Microbiol.">
        <title>The Global Catalogue of Microorganisms (GCM) 10K type strain sequencing project: providing services to taxonomists for standard genome sequencing and annotation.</title>
        <authorList>
            <consortium name="The Broad Institute Genomics Platform"/>
            <consortium name="The Broad Institute Genome Sequencing Center for Infectious Disease"/>
            <person name="Wu L."/>
            <person name="Ma J."/>
        </authorList>
    </citation>
    <scope>NUCLEOTIDE SEQUENCE [LARGE SCALE GENOMIC DNA]</scope>
    <source>
        <strain evidence="2">CGMCC 4.7677</strain>
    </source>
</reference>
<evidence type="ECO:0000313" key="1">
    <source>
        <dbReference type="EMBL" id="GHE79513.1"/>
    </source>
</evidence>
<keyword evidence="2" id="KW-1185">Reference proteome</keyword>
<name>A0ABQ3IGL3_9PSEU</name>
<dbReference type="EMBL" id="BNAU01000001">
    <property type="protein sequence ID" value="GHE79513.1"/>
    <property type="molecule type" value="Genomic_DNA"/>
</dbReference>